<sequence>MHTLILVRACATEYDRQGRIQGTLDVPLTPDGRRQAELLAQELTSALGADAVSAIYASPSSAAQETAATLAEALDLKPRTADKLNNIDHGLWQGMLVSDVKEKQPRVYRQWQEQPETVCPPQGESVLAAKKRIAESLRKLFKRHRDDDTIALVAPEPLATLVGHVLRHDEVAELWKPQADRVRWEAIPIEPATTGEAPVTKPQ</sequence>
<dbReference type="GO" id="GO:0005737">
    <property type="term" value="C:cytoplasm"/>
    <property type="evidence" value="ECO:0007669"/>
    <property type="project" value="TreeGrafter"/>
</dbReference>
<dbReference type="AlphaFoldDB" id="A0A518D6A7"/>
<name>A0A518D6A7_9BACT</name>
<dbReference type="SUPFAM" id="SSF53254">
    <property type="entry name" value="Phosphoglycerate mutase-like"/>
    <property type="match status" value="1"/>
</dbReference>
<dbReference type="RefSeq" id="WP_145280751.1">
    <property type="nucleotide sequence ID" value="NZ_CP036291.1"/>
</dbReference>
<proteinExistence type="predicted"/>
<dbReference type="EMBL" id="CP036291">
    <property type="protein sequence ID" value="QDU87004.1"/>
    <property type="molecule type" value="Genomic_DNA"/>
</dbReference>
<dbReference type="InterPro" id="IPR050275">
    <property type="entry name" value="PGM_Phosphatase"/>
</dbReference>
<dbReference type="CDD" id="cd07067">
    <property type="entry name" value="HP_PGM_like"/>
    <property type="match status" value="1"/>
</dbReference>
<keyword evidence="1" id="KW-0378">Hydrolase</keyword>
<dbReference type="PANTHER" id="PTHR48100">
    <property type="entry name" value="BROAD-SPECIFICITY PHOSPHATASE YOR283W-RELATED"/>
    <property type="match status" value="1"/>
</dbReference>
<protein>
    <submittedName>
        <fullName evidence="1">Phosphoserine phosphatase 1</fullName>
        <ecNumber evidence="1">3.1.3.3</ecNumber>
    </submittedName>
</protein>
<dbReference type="InterPro" id="IPR029033">
    <property type="entry name" value="His_PPase_superfam"/>
</dbReference>
<accession>A0A518D6A7</accession>
<dbReference type="Gene3D" id="3.40.50.1240">
    <property type="entry name" value="Phosphoglycerate mutase-like"/>
    <property type="match status" value="1"/>
</dbReference>
<evidence type="ECO:0000313" key="1">
    <source>
        <dbReference type="EMBL" id="QDU87004.1"/>
    </source>
</evidence>
<keyword evidence="2" id="KW-1185">Reference proteome</keyword>
<dbReference type="InterPro" id="IPR013078">
    <property type="entry name" value="His_Pase_superF_clade-1"/>
</dbReference>
<gene>
    <name evidence="1" type="primary">pspA_1</name>
    <name evidence="1" type="ORF">Pla175_03580</name>
</gene>
<dbReference type="KEGG" id="pnd:Pla175_03580"/>
<dbReference type="SMART" id="SM00855">
    <property type="entry name" value="PGAM"/>
    <property type="match status" value="1"/>
</dbReference>
<organism evidence="1 2">
    <name type="scientific">Pirellulimonas nuda</name>
    <dbReference type="NCBI Taxonomy" id="2528009"/>
    <lineage>
        <taxon>Bacteria</taxon>
        <taxon>Pseudomonadati</taxon>
        <taxon>Planctomycetota</taxon>
        <taxon>Planctomycetia</taxon>
        <taxon>Pirellulales</taxon>
        <taxon>Lacipirellulaceae</taxon>
        <taxon>Pirellulimonas</taxon>
    </lineage>
</organism>
<dbReference type="Proteomes" id="UP000317429">
    <property type="component" value="Chromosome"/>
</dbReference>
<dbReference type="GO" id="GO:0016791">
    <property type="term" value="F:phosphatase activity"/>
    <property type="evidence" value="ECO:0007669"/>
    <property type="project" value="TreeGrafter"/>
</dbReference>
<reference evidence="1 2" key="1">
    <citation type="submission" date="2019-02" db="EMBL/GenBank/DDBJ databases">
        <title>Deep-cultivation of Planctomycetes and their phenomic and genomic characterization uncovers novel biology.</title>
        <authorList>
            <person name="Wiegand S."/>
            <person name="Jogler M."/>
            <person name="Boedeker C."/>
            <person name="Pinto D."/>
            <person name="Vollmers J."/>
            <person name="Rivas-Marin E."/>
            <person name="Kohn T."/>
            <person name="Peeters S.H."/>
            <person name="Heuer A."/>
            <person name="Rast P."/>
            <person name="Oberbeckmann S."/>
            <person name="Bunk B."/>
            <person name="Jeske O."/>
            <person name="Meyerdierks A."/>
            <person name="Storesund J.E."/>
            <person name="Kallscheuer N."/>
            <person name="Luecker S."/>
            <person name="Lage O.M."/>
            <person name="Pohl T."/>
            <person name="Merkel B.J."/>
            <person name="Hornburger P."/>
            <person name="Mueller R.-W."/>
            <person name="Bruemmer F."/>
            <person name="Labrenz M."/>
            <person name="Spormann A.M."/>
            <person name="Op den Camp H."/>
            <person name="Overmann J."/>
            <person name="Amann R."/>
            <person name="Jetten M.S.M."/>
            <person name="Mascher T."/>
            <person name="Medema M.H."/>
            <person name="Devos D.P."/>
            <person name="Kaster A.-K."/>
            <person name="Ovreas L."/>
            <person name="Rohde M."/>
            <person name="Galperin M.Y."/>
            <person name="Jogler C."/>
        </authorList>
    </citation>
    <scope>NUCLEOTIDE SEQUENCE [LARGE SCALE GENOMIC DNA]</scope>
    <source>
        <strain evidence="1 2">Pla175</strain>
    </source>
</reference>
<dbReference type="PANTHER" id="PTHR48100:SF59">
    <property type="entry name" value="ADENOSYLCOBALAMIN_ALPHA-RIBAZOLE PHOSPHATASE"/>
    <property type="match status" value="1"/>
</dbReference>
<dbReference type="OrthoDB" id="9781415at2"/>
<evidence type="ECO:0000313" key="2">
    <source>
        <dbReference type="Proteomes" id="UP000317429"/>
    </source>
</evidence>
<dbReference type="Pfam" id="PF00300">
    <property type="entry name" value="His_Phos_1"/>
    <property type="match status" value="1"/>
</dbReference>
<dbReference type="EC" id="3.1.3.3" evidence="1"/>